<evidence type="ECO:0000313" key="1">
    <source>
        <dbReference type="EMBL" id="WCT72620.1"/>
    </source>
</evidence>
<reference evidence="1 2" key="1">
    <citation type="submission" date="2023-02" db="EMBL/GenBank/DDBJ databases">
        <title>Genome sequence of Sphingomonas naphthae.</title>
        <authorList>
            <person name="Kim S."/>
            <person name="Heo J."/>
            <person name="Kwon S.-W."/>
        </authorList>
    </citation>
    <scope>NUCLEOTIDE SEQUENCE [LARGE SCALE GENOMIC DNA]</scope>
    <source>
        <strain evidence="1 2">KACC 18716</strain>
    </source>
</reference>
<name>A0ABY7THI0_9SPHN</name>
<sequence length="202" mass="22821">MSALQVAIEASRVLLFRRYLQASIRWAPPILIDAVLPAVLIRALYLLRPEDPWPMMPMPVGYTDPLMGTRKGYNNIPSRRARRFIDRFVRYGVIIRQPTDPAGGLALRVAGEDLEVGLTFGRSLMSTRRGVLRIEIPRGLPETLQLGAVGRRIHEVIGHELLDGRDYPVTRVTSTPAHTVFEVRVDRVAYEMPWADLVDGRN</sequence>
<dbReference type="EMBL" id="CP117411">
    <property type="protein sequence ID" value="WCT72620.1"/>
    <property type="molecule type" value="Genomic_DNA"/>
</dbReference>
<protein>
    <recommendedName>
        <fullName evidence="3">DUF4166 domain-containing protein</fullName>
    </recommendedName>
</protein>
<gene>
    <name evidence="1" type="ORF">PQ455_13385</name>
</gene>
<evidence type="ECO:0000313" key="2">
    <source>
        <dbReference type="Proteomes" id="UP001220395"/>
    </source>
</evidence>
<proteinExistence type="predicted"/>
<organism evidence="1 2">
    <name type="scientific">Sphingomonas naphthae</name>
    <dbReference type="NCBI Taxonomy" id="1813468"/>
    <lineage>
        <taxon>Bacteria</taxon>
        <taxon>Pseudomonadati</taxon>
        <taxon>Pseudomonadota</taxon>
        <taxon>Alphaproteobacteria</taxon>
        <taxon>Sphingomonadales</taxon>
        <taxon>Sphingomonadaceae</taxon>
        <taxon>Sphingomonas</taxon>
    </lineage>
</organism>
<dbReference type="RefSeq" id="WP_273686589.1">
    <property type="nucleotide sequence ID" value="NZ_CP117411.1"/>
</dbReference>
<accession>A0ABY7THI0</accession>
<keyword evidence="2" id="KW-1185">Reference proteome</keyword>
<evidence type="ECO:0008006" key="3">
    <source>
        <dbReference type="Google" id="ProtNLM"/>
    </source>
</evidence>
<dbReference type="Proteomes" id="UP001220395">
    <property type="component" value="Chromosome"/>
</dbReference>